<evidence type="ECO:0000256" key="1">
    <source>
        <dbReference type="SAM" id="MobiDB-lite"/>
    </source>
</evidence>
<evidence type="ECO:0000313" key="3">
    <source>
        <dbReference type="Proteomes" id="UP001382904"/>
    </source>
</evidence>
<dbReference type="Proteomes" id="UP001382904">
    <property type="component" value="Unassembled WGS sequence"/>
</dbReference>
<evidence type="ECO:0000313" key="2">
    <source>
        <dbReference type="EMBL" id="MEJ8641673.1"/>
    </source>
</evidence>
<keyword evidence="3" id="KW-1185">Reference proteome</keyword>
<protein>
    <submittedName>
        <fullName evidence="2">GerMN domain-containing protein</fullName>
    </submittedName>
</protein>
<feature type="compositionally biased region" description="Polar residues" evidence="1">
    <location>
        <begin position="160"/>
        <end position="170"/>
    </location>
</feature>
<gene>
    <name evidence="2" type="ORF">WKI68_09700</name>
</gene>
<reference evidence="2 3" key="1">
    <citation type="submission" date="2024-03" db="EMBL/GenBank/DDBJ databases">
        <title>Novel Streptomyces species of biotechnological and ecological value are a feature of Machair soil.</title>
        <authorList>
            <person name="Prole J.R."/>
            <person name="Goodfellow M."/>
            <person name="Allenby N."/>
            <person name="Ward A.C."/>
        </authorList>
    </citation>
    <scope>NUCLEOTIDE SEQUENCE [LARGE SCALE GENOMIC DNA]</scope>
    <source>
        <strain evidence="2 3">MS1.HAVA.3</strain>
    </source>
</reference>
<comment type="caution">
    <text evidence="2">The sequence shown here is derived from an EMBL/GenBank/DDBJ whole genome shotgun (WGS) entry which is preliminary data.</text>
</comment>
<proteinExistence type="predicted"/>
<accession>A0ABU8U1B6</accession>
<dbReference type="EMBL" id="JBBKAM010000002">
    <property type="protein sequence ID" value="MEJ8641673.1"/>
    <property type="molecule type" value="Genomic_DNA"/>
</dbReference>
<dbReference type="PROSITE" id="PS51257">
    <property type="entry name" value="PROKAR_LIPOPROTEIN"/>
    <property type="match status" value="1"/>
</dbReference>
<organism evidence="2 3">
    <name type="scientific">Streptomyces caledonius</name>
    <dbReference type="NCBI Taxonomy" id="3134107"/>
    <lineage>
        <taxon>Bacteria</taxon>
        <taxon>Bacillati</taxon>
        <taxon>Actinomycetota</taxon>
        <taxon>Actinomycetes</taxon>
        <taxon>Kitasatosporales</taxon>
        <taxon>Streptomycetaceae</taxon>
        <taxon>Streptomyces</taxon>
    </lineage>
</organism>
<sequence length="178" mass="18255">MTARRTRYRAATATAALVAGCALLLTGCGIKRSGVVDSGHAATVKVPNGKGAVFYFVSKEGDRLIPVPFPVDSGYTIAPTAIVRLLLEGPTGPSHAAGLTTALPRLPAAQTEAVAVSAYSPDDGITVRVPFAVGGLSELAHSQLMCTVGLSIAPDRPSPVTLQGTDTTLPSAECDTRR</sequence>
<name>A0ABU8U1B6_9ACTN</name>
<feature type="region of interest" description="Disordered" evidence="1">
    <location>
        <begin position="156"/>
        <end position="178"/>
    </location>
</feature>